<dbReference type="PANTHER" id="PTHR11014">
    <property type="entry name" value="PEPTIDASE M20 FAMILY MEMBER"/>
    <property type="match status" value="1"/>
</dbReference>
<evidence type="ECO:0000259" key="2">
    <source>
        <dbReference type="Pfam" id="PF07687"/>
    </source>
</evidence>
<dbReference type="InterPro" id="IPR036264">
    <property type="entry name" value="Bact_exopeptidase_dim_dom"/>
</dbReference>
<dbReference type="Pfam" id="PF07687">
    <property type="entry name" value="M20_dimer"/>
    <property type="match status" value="1"/>
</dbReference>
<dbReference type="GO" id="GO:0046872">
    <property type="term" value="F:metal ion binding"/>
    <property type="evidence" value="ECO:0007669"/>
    <property type="project" value="UniProtKB-KW"/>
</dbReference>
<evidence type="ECO:0000256" key="1">
    <source>
        <dbReference type="PIRSR" id="PIRSR005962-1"/>
    </source>
</evidence>
<dbReference type="Pfam" id="PF01546">
    <property type="entry name" value="Peptidase_M20"/>
    <property type="match status" value="1"/>
</dbReference>
<name>A0A919RNH4_9ACTN</name>
<proteinExistence type="predicted"/>
<accession>A0A919RNH4</accession>
<evidence type="ECO:0000313" key="4">
    <source>
        <dbReference type="Proteomes" id="UP000606172"/>
    </source>
</evidence>
<gene>
    <name evidence="3" type="ORF">Ssi02_72610</name>
</gene>
<dbReference type="InterPro" id="IPR017439">
    <property type="entry name" value="Amidohydrolase"/>
</dbReference>
<feature type="binding site" evidence="1">
    <location>
        <position position="105"/>
    </location>
    <ligand>
        <name>Mn(2+)</name>
        <dbReference type="ChEBI" id="CHEBI:29035"/>
        <label>2</label>
    </ligand>
</feature>
<reference evidence="3" key="1">
    <citation type="submission" date="2021-01" db="EMBL/GenBank/DDBJ databases">
        <title>Whole genome shotgun sequence of Sinosporangium siamense NBRC 109515.</title>
        <authorList>
            <person name="Komaki H."/>
            <person name="Tamura T."/>
        </authorList>
    </citation>
    <scope>NUCLEOTIDE SEQUENCE</scope>
    <source>
        <strain evidence="3">NBRC 109515</strain>
    </source>
</reference>
<protein>
    <submittedName>
        <fullName evidence="3">Amidohydrolase</fullName>
    </submittedName>
</protein>
<dbReference type="PIRSF" id="PIRSF005962">
    <property type="entry name" value="Pept_M20D_amidohydro"/>
    <property type="match status" value="1"/>
</dbReference>
<dbReference type="InterPro" id="IPR002933">
    <property type="entry name" value="Peptidase_M20"/>
</dbReference>
<dbReference type="SUPFAM" id="SSF55031">
    <property type="entry name" value="Bacterial exopeptidase dimerisation domain"/>
    <property type="match status" value="1"/>
</dbReference>
<feature type="binding site" evidence="1">
    <location>
        <position position="103"/>
    </location>
    <ligand>
        <name>Mn(2+)</name>
        <dbReference type="ChEBI" id="CHEBI:29035"/>
        <label>2</label>
    </ligand>
</feature>
<dbReference type="EMBL" id="BOOW01000053">
    <property type="protein sequence ID" value="GII97030.1"/>
    <property type="molecule type" value="Genomic_DNA"/>
</dbReference>
<dbReference type="GO" id="GO:0016787">
    <property type="term" value="F:hydrolase activity"/>
    <property type="evidence" value="ECO:0007669"/>
    <property type="project" value="InterPro"/>
</dbReference>
<dbReference type="NCBIfam" id="TIGR01891">
    <property type="entry name" value="amidohydrolases"/>
    <property type="match status" value="1"/>
</dbReference>
<dbReference type="RefSeq" id="WP_204032332.1">
    <property type="nucleotide sequence ID" value="NZ_BOOW01000053.1"/>
</dbReference>
<dbReference type="Proteomes" id="UP000606172">
    <property type="component" value="Unassembled WGS sequence"/>
</dbReference>
<dbReference type="Gene3D" id="3.30.70.360">
    <property type="match status" value="1"/>
</dbReference>
<evidence type="ECO:0000313" key="3">
    <source>
        <dbReference type="EMBL" id="GII97030.1"/>
    </source>
</evidence>
<dbReference type="Gene3D" id="3.40.630.10">
    <property type="entry name" value="Zn peptidases"/>
    <property type="match status" value="1"/>
</dbReference>
<feature type="domain" description="Peptidase M20 dimerisation" evidence="2">
    <location>
        <begin position="188"/>
        <end position="274"/>
    </location>
</feature>
<keyword evidence="4" id="KW-1185">Reference proteome</keyword>
<keyword evidence="1" id="KW-0479">Metal-binding</keyword>
<feature type="binding site" evidence="1">
    <location>
        <position position="364"/>
    </location>
    <ligand>
        <name>Mn(2+)</name>
        <dbReference type="ChEBI" id="CHEBI:29035"/>
        <label>2</label>
    </ligand>
</feature>
<sequence length="391" mass="40365">MSESLLRDADSACDAVIDLRRALHREPELGLDLPKTQARLLAALEPLDLPTTLGRASSSVVVRLDGDQPGPLTLLRADMDALPVTERTGLPYTSEVPGAMHACGHDAHTAMLMGAAHVLHARRAELCGTALLVFQPGEEGYGGCRKMIGEGLLDPLPDRAFALHQSPTLASGHVATRPGPLLAAGDVFQVTVTGRGGHASRPHEADDVLGAAAALVPALHARAARAADPARPWQVYVSTVNAGTAPGVIADRAVLTGGTRTLEESARARAVTLVGEVATGIAEAHGCAAEVTWTSIAPATVNDPDQTTLALDTATALLGADRVHILERPAFASEDFGHVLARVPGTLLQLGTRPPGALDPAPNHSPLMCLDEGALVTGVALYAALALAPAE</sequence>
<feature type="binding site" evidence="1">
    <location>
        <position position="139"/>
    </location>
    <ligand>
        <name>Mn(2+)</name>
        <dbReference type="ChEBI" id="CHEBI:29035"/>
        <label>2</label>
    </ligand>
</feature>
<dbReference type="CDD" id="cd03886">
    <property type="entry name" value="M20_Acy1"/>
    <property type="match status" value="1"/>
</dbReference>
<keyword evidence="1" id="KW-0464">Manganese</keyword>
<feature type="binding site" evidence="1">
    <location>
        <position position="164"/>
    </location>
    <ligand>
        <name>Mn(2+)</name>
        <dbReference type="ChEBI" id="CHEBI:29035"/>
        <label>2</label>
    </ligand>
</feature>
<dbReference type="PANTHER" id="PTHR11014:SF63">
    <property type="entry name" value="METALLOPEPTIDASE, PUTATIVE (AFU_ORTHOLOGUE AFUA_6G09600)-RELATED"/>
    <property type="match status" value="1"/>
</dbReference>
<dbReference type="InterPro" id="IPR011650">
    <property type="entry name" value="Peptidase_M20_dimer"/>
</dbReference>
<organism evidence="3 4">
    <name type="scientific">Sinosporangium siamense</name>
    <dbReference type="NCBI Taxonomy" id="1367973"/>
    <lineage>
        <taxon>Bacteria</taxon>
        <taxon>Bacillati</taxon>
        <taxon>Actinomycetota</taxon>
        <taxon>Actinomycetes</taxon>
        <taxon>Streptosporangiales</taxon>
        <taxon>Streptosporangiaceae</taxon>
        <taxon>Sinosporangium</taxon>
    </lineage>
</organism>
<dbReference type="SUPFAM" id="SSF53187">
    <property type="entry name" value="Zn-dependent exopeptidases"/>
    <property type="match status" value="1"/>
</dbReference>
<dbReference type="AlphaFoldDB" id="A0A919RNH4"/>
<comment type="cofactor">
    <cofactor evidence="1">
        <name>Mn(2+)</name>
        <dbReference type="ChEBI" id="CHEBI:29035"/>
    </cofactor>
    <text evidence="1">The Mn(2+) ion enhances activity.</text>
</comment>
<comment type="caution">
    <text evidence="3">The sequence shown here is derived from an EMBL/GenBank/DDBJ whole genome shotgun (WGS) entry which is preliminary data.</text>
</comment>